<name>A0A8X7W5C9_BRACI</name>
<feature type="region of interest" description="Disordered" evidence="1">
    <location>
        <begin position="42"/>
        <end position="213"/>
    </location>
</feature>
<evidence type="ECO:0000313" key="4">
    <source>
        <dbReference type="EMBL" id="KAG2323344.1"/>
    </source>
</evidence>
<feature type="domain" description="Reverse transcriptase zinc-binding" evidence="3">
    <location>
        <begin position="754"/>
        <end position="841"/>
    </location>
</feature>
<feature type="region of interest" description="Disordered" evidence="1">
    <location>
        <begin position="250"/>
        <end position="289"/>
    </location>
</feature>
<accession>A0A8X7W5C9</accession>
<dbReference type="InterPro" id="IPR005135">
    <property type="entry name" value="Endo/exonuclease/phosphatase"/>
</dbReference>
<dbReference type="InterPro" id="IPR026960">
    <property type="entry name" value="RVT-Znf"/>
</dbReference>
<dbReference type="OrthoDB" id="851173at2759"/>
<reference evidence="4 5" key="1">
    <citation type="submission" date="2020-02" db="EMBL/GenBank/DDBJ databases">
        <authorList>
            <person name="Ma Q."/>
            <person name="Huang Y."/>
            <person name="Song X."/>
            <person name="Pei D."/>
        </authorList>
    </citation>
    <scope>NUCLEOTIDE SEQUENCE [LARGE SCALE GENOMIC DNA]</scope>
    <source>
        <strain evidence="4">Sxm20200214</strain>
        <tissue evidence="4">Leaf</tissue>
    </source>
</reference>
<comment type="caution">
    <text evidence="4">The sequence shown here is derived from an EMBL/GenBank/DDBJ whole genome shotgun (WGS) entry which is preliminary data.</text>
</comment>
<feature type="compositionally biased region" description="Basic and acidic residues" evidence="1">
    <location>
        <begin position="330"/>
        <end position="340"/>
    </location>
</feature>
<dbReference type="AlphaFoldDB" id="A0A8X7W5C9"/>
<dbReference type="Proteomes" id="UP000886595">
    <property type="component" value="Unassembled WGS sequence"/>
</dbReference>
<dbReference type="EMBL" id="JAAMPC010000003">
    <property type="protein sequence ID" value="KAG2323344.1"/>
    <property type="molecule type" value="Genomic_DNA"/>
</dbReference>
<dbReference type="SUPFAM" id="SSF56219">
    <property type="entry name" value="DNase I-like"/>
    <property type="match status" value="1"/>
</dbReference>
<feature type="compositionally biased region" description="Polar residues" evidence="1">
    <location>
        <begin position="80"/>
        <end position="89"/>
    </location>
</feature>
<gene>
    <name evidence="4" type="ORF">Bca52824_016557</name>
</gene>
<dbReference type="PANTHER" id="PTHR33710">
    <property type="entry name" value="BNAC02G09200D PROTEIN"/>
    <property type="match status" value="1"/>
</dbReference>
<dbReference type="InterPro" id="IPR036691">
    <property type="entry name" value="Endo/exonu/phosph_ase_sf"/>
</dbReference>
<feature type="compositionally biased region" description="Basic and acidic residues" evidence="1">
    <location>
        <begin position="279"/>
        <end position="289"/>
    </location>
</feature>
<dbReference type="Gene3D" id="3.60.10.10">
    <property type="entry name" value="Endonuclease/exonuclease/phosphatase"/>
    <property type="match status" value="1"/>
</dbReference>
<proteinExistence type="predicted"/>
<protein>
    <recommendedName>
        <fullName evidence="6">Reverse transcriptase zinc-binding domain-containing protein</fullName>
    </recommendedName>
</protein>
<dbReference type="Pfam" id="PF13966">
    <property type="entry name" value="zf-RVT"/>
    <property type="match status" value="1"/>
</dbReference>
<feature type="compositionally biased region" description="Basic and acidic residues" evidence="1">
    <location>
        <begin position="62"/>
        <end position="79"/>
    </location>
</feature>
<dbReference type="Pfam" id="PF03372">
    <property type="entry name" value="Exo_endo_phos"/>
    <property type="match status" value="1"/>
</dbReference>
<evidence type="ECO:0000259" key="3">
    <source>
        <dbReference type="Pfam" id="PF13966"/>
    </source>
</evidence>
<organism evidence="4 5">
    <name type="scientific">Brassica carinata</name>
    <name type="common">Ethiopian mustard</name>
    <name type="synonym">Abyssinian cabbage</name>
    <dbReference type="NCBI Taxonomy" id="52824"/>
    <lineage>
        <taxon>Eukaryota</taxon>
        <taxon>Viridiplantae</taxon>
        <taxon>Streptophyta</taxon>
        <taxon>Embryophyta</taxon>
        <taxon>Tracheophyta</taxon>
        <taxon>Spermatophyta</taxon>
        <taxon>Magnoliopsida</taxon>
        <taxon>eudicotyledons</taxon>
        <taxon>Gunneridae</taxon>
        <taxon>Pentapetalae</taxon>
        <taxon>rosids</taxon>
        <taxon>malvids</taxon>
        <taxon>Brassicales</taxon>
        <taxon>Brassicaceae</taxon>
        <taxon>Brassiceae</taxon>
        <taxon>Brassica</taxon>
    </lineage>
</organism>
<keyword evidence="5" id="KW-1185">Reference proteome</keyword>
<evidence type="ECO:0008006" key="6">
    <source>
        <dbReference type="Google" id="ProtNLM"/>
    </source>
</evidence>
<evidence type="ECO:0000256" key="1">
    <source>
        <dbReference type="SAM" id="MobiDB-lite"/>
    </source>
</evidence>
<feature type="compositionally biased region" description="Polar residues" evidence="1">
    <location>
        <begin position="260"/>
        <end position="278"/>
    </location>
</feature>
<feature type="domain" description="Endonuclease/exonuclease/phosphatase" evidence="2">
    <location>
        <begin position="433"/>
        <end position="533"/>
    </location>
</feature>
<evidence type="ECO:0000313" key="5">
    <source>
        <dbReference type="Proteomes" id="UP000886595"/>
    </source>
</evidence>
<sequence>MLLDINLSGEIKQVELEYENLGKHCFACYSLSHEKEQCPLLRSQSNTNSSAPVRMRISQSRTLDRLEADKRKQDAKIRSDQISIDQQAGSKKINFTGKVPPLDHPNYKSGASEERNLPRKPAKARLSFSRENSSASFKESHSRQNPQALRTEWRQVTSGTARGTTSKTLQSIVSHTPSPKPQREGISQLRTTTPDSRHKSGSNSAPSQERRSALDRLSLPVERIPLLQDGVANAESGRLQEVEIQMLDDIVSPNFPGGSNIPSGSRNPNQTVEEQYDPNQDRSPIRSLSEDRLHVSLRLGPLYPVTEDDAEVQEIGRSAKAPKANSTKQSDSRKRTESSEKANQSPAQGVPVKRRRVTKGQSSPKRRTPVDPKKNTTRASTSSRDTVQLEVLYSSANVINTKIVFNKKTFHVSYIYGAPNKEDRPRFWETMSDIGAQRTTLWLLTGDFNDLLDNSEKVGGPLRWEGSFLSFRNFVSQNGLWDLQFSGNSLSWRGTRYTHFIQSRLDRAMANLDWMELFPAARSEYLRFEGSDHRPLLTHFDDHLKKKKGLFRYDRSLSDKPEIRAIVENTWQTSSTDSNQTLLEHELSKSIPDQEQIELLKQILSKAYAEEEDFWRQRSRIQWLNGGDKNSIFFHAVTRGRRACNRFTCIEDEDGKAFFTENQIARSFALFYQNLVWNENWLSTSKQLCPMGPPTIQAKDLKVCDLIRPGSADWDAHLISLHLPQYEDPIMKLTPSACEMKDERVWLFDKTGSYTTKSGYAIAKVNKDNPTNQFNWNKCVWNVKTSPKLKHFLWKLKSNALGVGETLLRRGMQIDGRCKRCGATESIHHVMIACPFAQRVWSLAPMVNTPLSTTTMGETLTVCERLTNLPPSGLLLPLYPWIFWFLWTSRNKLLFEDKSFLESEVMLRAIKAAREWQSALQASKHPLFRLKTSRTRTPQLRYLLTPYASTRMLLGIRKWMTLVAFFYRYNIIHFPSVAKRAVADGHLLGKTTH</sequence>
<feature type="compositionally biased region" description="Polar residues" evidence="1">
    <location>
        <begin position="42"/>
        <end position="61"/>
    </location>
</feature>
<dbReference type="PANTHER" id="PTHR33710:SF71">
    <property type="entry name" value="ENDONUCLEASE_EXONUCLEASE_PHOSPHATASE DOMAIN-CONTAINING PROTEIN"/>
    <property type="match status" value="1"/>
</dbReference>
<evidence type="ECO:0000259" key="2">
    <source>
        <dbReference type="Pfam" id="PF03372"/>
    </source>
</evidence>
<feature type="compositionally biased region" description="Polar residues" evidence="1">
    <location>
        <begin position="129"/>
        <end position="177"/>
    </location>
</feature>
<feature type="region of interest" description="Disordered" evidence="1">
    <location>
        <begin position="315"/>
        <end position="384"/>
    </location>
</feature>